<dbReference type="GO" id="GO:0005524">
    <property type="term" value="F:ATP binding"/>
    <property type="evidence" value="ECO:0007669"/>
    <property type="project" value="InterPro"/>
</dbReference>
<comment type="caution">
    <text evidence="1">The sequence shown here is derived from an EMBL/GenBank/DDBJ whole genome shotgun (WGS) entry which is preliminary data.</text>
</comment>
<sequence length="338" mass="38104">MSKKFIGVMTGTSADALDGCIVSFDDQFQLIGRISLDLEKSYKKDYEECLMAGYKTIDESKKLSELENILNNQTIELVETLLDKKRLKQNDIAAIGFSGQTIFHTRQRSYQIGNPQKISDSLGIKVLSDFRNFDIALGGMGAPLVPFFHKYLYSERDKNKLIFNIGGIANGTYLIGEEISLASDVGPGNCLMDLVANEKFNRPFDFNGQEASKGQTNNILLTELLTKCENMKFPRADDKKDYYNLMNEIPSLDANELMRTLAEFSAEMIKIFCDHCNNPKDIIFHGGGTKNLFLMDLIRKKINSEIKTTDAEVESKFVEAAAFAYLAYMERGEIFSPR</sequence>
<dbReference type="GO" id="GO:0009254">
    <property type="term" value="P:peptidoglycan turnover"/>
    <property type="evidence" value="ECO:0007669"/>
    <property type="project" value="InterPro"/>
</dbReference>
<dbReference type="GO" id="GO:0006040">
    <property type="term" value="P:amino sugar metabolic process"/>
    <property type="evidence" value="ECO:0007669"/>
    <property type="project" value="InterPro"/>
</dbReference>
<reference evidence="1 2" key="1">
    <citation type="submission" date="2019-02" db="EMBL/GenBank/DDBJ databases">
        <title>Prokaryotic population dynamics and viral predation in marine succession experiment using metagenomics: the confinement effect.</title>
        <authorList>
            <person name="Haro-Moreno J.M."/>
            <person name="Rodriguez-Valera F."/>
            <person name="Lopez-Perez M."/>
        </authorList>
    </citation>
    <scope>NUCLEOTIDE SEQUENCE [LARGE SCALE GENOMIC DNA]</scope>
    <source>
        <strain evidence="1">MED-G164</strain>
    </source>
</reference>
<evidence type="ECO:0008006" key="3">
    <source>
        <dbReference type="Google" id="ProtNLM"/>
    </source>
</evidence>
<organism evidence="1 2">
    <name type="scientific">SAR86 cluster bacterium</name>
    <dbReference type="NCBI Taxonomy" id="2030880"/>
    <lineage>
        <taxon>Bacteria</taxon>
        <taxon>Pseudomonadati</taxon>
        <taxon>Pseudomonadota</taxon>
        <taxon>Gammaproteobacteria</taxon>
        <taxon>SAR86 cluster</taxon>
    </lineage>
</organism>
<proteinExistence type="predicted"/>
<dbReference type="PANTHER" id="PTHR30605:SF0">
    <property type="entry name" value="ANHYDRO-N-ACETYLMURAMIC ACID KINASE"/>
    <property type="match status" value="1"/>
</dbReference>
<dbReference type="Proteomes" id="UP000315283">
    <property type="component" value="Unassembled WGS sequence"/>
</dbReference>
<name>A0A520N6N4_9GAMM</name>
<dbReference type="Gene3D" id="3.30.420.40">
    <property type="match status" value="2"/>
</dbReference>
<dbReference type="PANTHER" id="PTHR30605">
    <property type="entry name" value="ANHYDRO-N-ACETYLMURAMIC ACID KINASE"/>
    <property type="match status" value="1"/>
</dbReference>
<evidence type="ECO:0000313" key="2">
    <source>
        <dbReference type="Proteomes" id="UP000315283"/>
    </source>
</evidence>
<protein>
    <recommendedName>
        <fullName evidence="3">Anhydro-N-acetylmuramic acid kinase</fullName>
    </recommendedName>
</protein>
<gene>
    <name evidence="1" type="ORF">EVA97_01050</name>
</gene>
<dbReference type="InterPro" id="IPR005338">
    <property type="entry name" value="Anhydro_N_Ac-Mur_kinase"/>
</dbReference>
<dbReference type="SUPFAM" id="SSF53067">
    <property type="entry name" value="Actin-like ATPase domain"/>
    <property type="match status" value="1"/>
</dbReference>
<dbReference type="Pfam" id="PF03702">
    <property type="entry name" value="AnmK"/>
    <property type="match status" value="1"/>
</dbReference>
<dbReference type="EMBL" id="SHBJ01000004">
    <property type="protein sequence ID" value="RZO29049.1"/>
    <property type="molecule type" value="Genomic_DNA"/>
</dbReference>
<dbReference type="InterPro" id="IPR043129">
    <property type="entry name" value="ATPase_NBD"/>
</dbReference>
<dbReference type="AlphaFoldDB" id="A0A520N6N4"/>
<evidence type="ECO:0000313" key="1">
    <source>
        <dbReference type="EMBL" id="RZO29049.1"/>
    </source>
</evidence>
<accession>A0A520N6N4</accession>
<dbReference type="GO" id="GO:0016773">
    <property type="term" value="F:phosphotransferase activity, alcohol group as acceptor"/>
    <property type="evidence" value="ECO:0007669"/>
    <property type="project" value="InterPro"/>
</dbReference>